<accession>A0AAX1K516</accession>
<evidence type="ECO:0000259" key="2">
    <source>
        <dbReference type="SMART" id="SM00014"/>
    </source>
</evidence>
<feature type="transmembrane region" description="Helical" evidence="1">
    <location>
        <begin position="120"/>
        <end position="150"/>
    </location>
</feature>
<feature type="domain" description="Phosphatidic acid phosphatase type 2/haloperoxidase" evidence="2">
    <location>
        <begin position="70"/>
        <end position="178"/>
    </location>
</feature>
<dbReference type="Pfam" id="PF01569">
    <property type="entry name" value="PAP2"/>
    <property type="match status" value="1"/>
</dbReference>
<sequence length="180" mass="20754">MKDLCFKKVHRDKMKNYAEFYEKLTKPIKTRSKWLYFVKAVNSVITRIMPFIYLILLLYLFWTRKNGMALIPFVFIPGTSFILLSLFRKMLNQPRPYERWTISPLIIKDAKGQSMPSRHVFSAVVISVCVLRVTTWAGIFLLILSALLAFCRVLGGVHYPKDVVVGYITGLIAGSLLFLV</sequence>
<dbReference type="Proteomes" id="UP000595884">
    <property type="component" value="Chromosome"/>
</dbReference>
<dbReference type="InterPro" id="IPR036938">
    <property type="entry name" value="PAP2/HPO_sf"/>
</dbReference>
<dbReference type="SUPFAM" id="SSF48317">
    <property type="entry name" value="Acid phosphatase/Vanadium-dependent haloperoxidase"/>
    <property type="match status" value="1"/>
</dbReference>
<evidence type="ECO:0000256" key="1">
    <source>
        <dbReference type="SAM" id="Phobius"/>
    </source>
</evidence>
<protein>
    <submittedName>
        <fullName evidence="3">Phosphatase PAP2 family protein</fullName>
    </submittedName>
</protein>
<dbReference type="CDD" id="cd01610">
    <property type="entry name" value="PAP2_like"/>
    <property type="match status" value="1"/>
</dbReference>
<dbReference type="PANTHER" id="PTHR14969">
    <property type="entry name" value="SPHINGOSINE-1-PHOSPHATE PHOSPHOHYDROLASE"/>
    <property type="match status" value="1"/>
</dbReference>
<proteinExistence type="predicted"/>
<reference evidence="4" key="1">
    <citation type="submission" date="2020-12" db="EMBL/GenBank/DDBJ databases">
        <authorList>
            <person name="Wen Z.T."/>
        </authorList>
    </citation>
    <scope>NUCLEOTIDE SEQUENCE [LARGE SCALE GENOMIC DNA]</scope>
    <source>
        <strain evidence="4">27-3</strain>
    </source>
</reference>
<dbReference type="AlphaFoldDB" id="A0AAX1K516"/>
<dbReference type="EMBL" id="CP066294">
    <property type="protein sequence ID" value="QQL47956.1"/>
    <property type="molecule type" value="Genomic_DNA"/>
</dbReference>
<feature type="transmembrane region" description="Helical" evidence="1">
    <location>
        <begin position="162"/>
        <end position="179"/>
    </location>
</feature>
<dbReference type="SMART" id="SM00014">
    <property type="entry name" value="acidPPc"/>
    <property type="match status" value="1"/>
</dbReference>
<keyword evidence="1" id="KW-1133">Transmembrane helix</keyword>
<keyword evidence="1" id="KW-0812">Transmembrane</keyword>
<name>A0AAX1K516_STRMG</name>
<gene>
    <name evidence="3" type="ORF">IGS65_003690</name>
</gene>
<dbReference type="PANTHER" id="PTHR14969:SF13">
    <property type="entry name" value="AT30094P"/>
    <property type="match status" value="1"/>
</dbReference>
<organism evidence="3 4">
    <name type="scientific">Streptococcus mutans</name>
    <dbReference type="NCBI Taxonomy" id="1309"/>
    <lineage>
        <taxon>Bacteria</taxon>
        <taxon>Bacillati</taxon>
        <taxon>Bacillota</taxon>
        <taxon>Bacilli</taxon>
        <taxon>Lactobacillales</taxon>
        <taxon>Streptococcaceae</taxon>
        <taxon>Streptococcus</taxon>
    </lineage>
</organism>
<feature type="transmembrane region" description="Helical" evidence="1">
    <location>
        <begin position="36"/>
        <end position="62"/>
    </location>
</feature>
<feature type="transmembrane region" description="Helical" evidence="1">
    <location>
        <begin position="68"/>
        <end position="87"/>
    </location>
</feature>
<keyword evidence="1" id="KW-0472">Membrane</keyword>
<dbReference type="Gene3D" id="1.20.144.10">
    <property type="entry name" value="Phosphatidic acid phosphatase type 2/haloperoxidase"/>
    <property type="match status" value="1"/>
</dbReference>
<evidence type="ECO:0000313" key="4">
    <source>
        <dbReference type="Proteomes" id="UP000595884"/>
    </source>
</evidence>
<dbReference type="InterPro" id="IPR000326">
    <property type="entry name" value="PAP2/HPO"/>
</dbReference>
<evidence type="ECO:0000313" key="3">
    <source>
        <dbReference type="EMBL" id="QQL47956.1"/>
    </source>
</evidence>